<dbReference type="GO" id="GO:0005643">
    <property type="term" value="C:nuclear pore"/>
    <property type="evidence" value="ECO:0007669"/>
    <property type="project" value="UniProtKB-SubCell"/>
</dbReference>
<organism evidence="6 7">
    <name type="scientific">Drechslerella dactyloides</name>
    <name type="common">Nematode-trapping fungus</name>
    <name type="synonym">Arthrobotrys dactyloides</name>
    <dbReference type="NCBI Taxonomy" id="74499"/>
    <lineage>
        <taxon>Eukaryota</taxon>
        <taxon>Fungi</taxon>
        <taxon>Dikarya</taxon>
        <taxon>Ascomycota</taxon>
        <taxon>Pezizomycotina</taxon>
        <taxon>Orbiliomycetes</taxon>
        <taxon>Orbiliales</taxon>
        <taxon>Orbiliaceae</taxon>
        <taxon>Drechslerella</taxon>
    </lineage>
</organism>
<keyword evidence="4" id="KW-0472">Membrane</keyword>
<protein>
    <recommendedName>
        <fullName evidence="4">Nuclear pore protein</fullName>
    </recommendedName>
</protein>
<comment type="caution">
    <text evidence="6">The sequence shown here is derived from an EMBL/GenBank/DDBJ whole genome shotgun (WGS) entry which is preliminary data.</text>
</comment>
<dbReference type="Proteomes" id="UP001221413">
    <property type="component" value="Unassembled WGS sequence"/>
</dbReference>
<keyword evidence="3 4" id="KW-0539">Nucleus</keyword>
<keyword evidence="4" id="KW-0813">Transport</keyword>
<evidence type="ECO:0000313" key="6">
    <source>
        <dbReference type="EMBL" id="KAJ6262879.1"/>
    </source>
</evidence>
<dbReference type="PANTHER" id="PTHR11225">
    <property type="entry name" value="NUCLEAR PORE COMPLEX PROTEIN NUP93 NUCLEOPORIN NUP93 DEAD EYE PROTEIN"/>
    <property type="match status" value="1"/>
</dbReference>
<name>A0AAD6J3G0_DREDA</name>
<dbReference type="GO" id="GO:0006606">
    <property type="term" value="P:protein import into nucleus"/>
    <property type="evidence" value="ECO:0007669"/>
    <property type="project" value="TreeGrafter"/>
</dbReference>
<comment type="subcellular location">
    <subcellularLocation>
        <location evidence="1">Nucleus envelope</location>
    </subcellularLocation>
    <subcellularLocation>
        <location evidence="4">Nucleus</location>
        <location evidence="4">Nuclear pore complex</location>
    </subcellularLocation>
</comment>
<keyword evidence="4" id="KW-0811">Translocation</keyword>
<evidence type="ECO:0000256" key="5">
    <source>
        <dbReference type="SAM" id="MobiDB-lite"/>
    </source>
</evidence>
<reference evidence="6" key="1">
    <citation type="submission" date="2023-01" db="EMBL/GenBank/DDBJ databases">
        <title>The chitinases involved in constricting ring structure development in the nematode-trapping fungus Drechslerella dactyloides.</title>
        <authorList>
            <person name="Wang R."/>
            <person name="Zhang L."/>
            <person name="Tang P."/>
            <person name="Li S."/>
            <person name="Liang L."/>
        </authorList>
    </citation>
    <scope>NUCLEOTIDE SEQUENCE</scope>
    <source>
        <strain evidence="6">YMF1.00031</strain>
    </source>
</reference>
<evidence type="ECO:0000256" key="3">
    <source>
        <dbReference type="ARBA" id="ARBA00023242"/>
    </source>
</evidence>
<proteinExistence type="inferred from homology"/>
<dbReference type="GO" id="GO:0016973">
    <property type="term" value="P:poly(A)+ mRNA export from nucleus"/>
    <property type="evidence" value="ECO:0007669"/>
    <property type="project" value="TreeGrafter"/>
</dbReference>
<gene>
    <name evidence="6" type="ORF">Dda_1436</name>
</gene>
<evidence type="ECO:0000256" key="4">
    <source>
        <dbReference type="RuleBase" id="RU364035"/>
    </source>
</evidence>
<dbReference type="GO" id="GO:0017056">
    <property type="term" value="F:structural constituent of nuclear pore"/>
    <property type="evidence" value="ECO:0007669"/>
    <property type="project" value="InterPro"/>
</dbReference>
<dbReference type="PANTHER" id="PTHR11225:SF4">
    <property type="entry name" value="NUCLEAR PORE COMPLEX PROTEIN NUP93"/>
    <property type="match status" value="1"/>
</dbReference>
<evidence type="ECO:0000256" key="2">
    <source>
        <dbReference type="ARBA" id="ARBA00010186"/>
    </source>
</evidence>
<keyword evidence="7" id="KW-1185">Reference proteome</keyword>
<dbReference type="InterPro" id="IPR007231">
    <property type="entry name" value="Nucleoporin_int_Nup93/Nic96"/>
</dbReference>
<dbReference type="Pfam" id="PF04097">
    <property type="entry name" value="Nic96"/>
    <property type="match status" value="1"/>
</dbReference>
<evidence type="ECO:0000313" key="7">
    <source>
        <dbReference type="Proteomes" id="UP001221413"/>
    </source>
</evidence>
<keyword evidence="4" id="KW-0653">Protein transport</keyword>
<feature type="compositionally biased region" description="Basic residues" evidence="5">
    <location>
        <begin position="968"/>
        <end position="977"/>
    </location>
</feature>
<keyword evidence="4" id="KW-0906">Nuclear pore complex</keyword>
<accession>A0AAD6J3G0</accession>
<evidence type="ECO:0000256" key="1">
    <source>
        <dbReference type="ARBA" id="ARBA00004259"/>
    </source>
</evidence>
<comment type="similarity">
    <text evidence="2 4">Belongs to the nucleoporin interacting component (NIC) family.</text>
</comment>
<sequence>MASEAPSEMPSILGASLLGDLLENSRKLRSDTKLPDLPSIQLGLGEIERRAKNLQGGDPSRSVDARAHYLLQAAGVNSEQALKELESVDFSFDETPARATIRDAQVDTDIDGFLRNRKEQSISKAIDEGIRRTTMEFESHLLNNLNIDWDEQRKKIYEHFGLTKPSDGQQSTPFGQSSFGVSAASRHGASTFGRSRFTQASLGSLVLGVQPKGGNQTMAFEDTVKENQGAPMEQMFNRQVHYARAVQKLNDARTEAKPPKLIDSFSEVTKLSSDLITTQLSDAWKMLHSIVGETGDAKCPKERQYAKAYLKADYNGAEAVNLRQKIEAGARGFLESSFYAQVEELVSRYPDDAKVGGIPDPEFKVKGYINVKLGQSRDKMKDYTFESINDWPGWAVVFYLIRCGRVQEAAGFVQKNADQFAKLEKNFVHYITAYANSPDRRLQRNLLDRLHAEWNQRIKFRAEGMDPYKHACYKIIGRCELQKRVLADVLPTAEDWMWLQLVLTRESTAGDEPAPEVYTNADLKKAIIGFGGPHFGLANSNFILYFQMLLMAGLFENAVQYLYSFLYADAVHFAIALSYYGLLRVSEETGANHTPLLTYTKGRSKHEEQEARINFARLVGHYTLDFRKTNSEEAVDYISLIGLNSDIGGAAGEQQLKLCHEALRELVLETRAFARLLGDVRADGVRERGAIQRRLKVLKLANEEEFLHTITHHAAAQADDDGRTSDAILLYHLGEDYDTVVSLVNRNLSDSLAAGETDDNWIGSNPTVGLNAQGQPINQSISLTSVEDPAQLAKNINEVYSRSASIYGKVSKQNWEACGVLIRIDEAKKLYRAGKYEECLQHIESLDVIPLLANADIGAIRRRAQSFPTLHETVSRTVPQLLVMSINCSNKLLTMLKNASFQDAAKEFKVNELNGKGRSALIYAGMIQYKSSAAGVLDFDLNGVARASRAFDAAKTVVLADAQAVRRRRRRRSRSKVRAAEEGPRRTRSPTDVS</sequence>
<keyword evidence="4" id="KW-0509">mRNA transport</keyword>
<dbReference type="AlphaFoldDB" id="A0AAD6J3G0"/>
<dbReference type="EMBL" id="JAQGDS010000002">
    <property type="protein sequence ID" value="KAJ6262879.1"/>
    <property type="molecule type" value="Genomic_DNA"/>
</dbReference>
<feature type="region of interest" description="Disordered" evidence="5">
    <location>
        <begin position="968"/>
        <end position="994"/>
    </location>
</feature>